<protein>
    <submittedName>
        <fullName evidence="9">Cold-shock protein</fullName>
    </submittedName>
</protein>
<dbReference type="GO" id="GO:0005829">
    <property type="term" value="C:cytosol"/>
    <property type="evidence" value="ECO:0007669"/>
    <property type="project" value="UniProtKB-ARBA"/>
</dbReference>
<dbReference type="InterPro" id="IPR012156">
    <property type="entry name" value="Cold_shock_CspA"/>
</dbReference>
<evidence type="ECO:0000256" key="5">
    <source>
        <dbReference type="ARBA" id="ARBA00023159"/>
    </source>
</evidence>
<dbReference type="InterPro" id="IPR011129">
    <property type="entry name" value="CSD"/>
</dbReference>
<dbReference type="SMART" id="SM00357">
    <property type="entry name" value="CSP"/>
    <property type="match status" value="1"/>
</dbReference>
<keyword evidence="2" id="KW-0963">Cytoplasm</keyword>
<evidence type="ECO:0000256" key="6">
    <source>
        <dbReference type="ARBA" id="ARBA00023163"/>
    </source>
</evidence>
<reference evidence="9" key="1">
    <citation type="submission" date="2021-01" db="EMBL/GenBank/DDBJ databases">
        <title>Paracoccus amoyensis sp. nov., isolated from the surface seawater along the coast of Xiamen Island, China.</title>
        <authorList>
            <person name="Lyu L."/>
        </authorList>
    </citation>
    <scope>NUCLEOTIDE SEQUENCE</scope>
    <source>
        <strain evidence="9">MJ17</strain>
    </source>
</reference>
<dbReference type="Proteomes" id="UP000640485">
    <property type="component" value="Unassembled WGS sequence"/>
</dbReference>
<dbReference type="Gene3D" id="2.40.50.140">
    <property type="entry name" value="Nucleic acid-binding proteins"/>
    <property type="match status" value="1"/>
</dbReference>
<dbReference type="InterPro" id="IPR019844">
    <property type="entry name" value="CSD_CS"/>
</dbReference>
<evidence type="ECO:0000256" key="3">
    <source>
        <dbReference type="ARBA" id="ARBA00023015"/>
    </source>
</evidence>
<gene>
    <name evidence="9" type="ORF">JJJ17_05120</name>
</gene>
<dbReference type="EMBL" id="JAEPRQ010000001">
    <property type="protein sequence ID" value="MBK4215304.1"/>
    <property type="molecule type" value="Genomic_DNA"/>
</dbReference>
<keyword evidence="6" id="KW-0804">Transcription</keyword>
<dbReference type="PROSITE" id="PS51857">
    <property type="entry name" value="CSD_2"/>
    <property type="match status" value="1"/>
</dbReference>
<dbReference type="GO" id="GO:0003677">
    <property type="term" value="F:DNA binding"/>
    <property type="evidence" value="ECO:0007669"/>
    <property type="project" value="UniProtKB-KW"/>
</dbReference>
<name>A0A934SDE9_9RHOB</name>
<dbReference type="Pfam" id="PF00313">
    <property type="entry name" value="CSD"/>
    <property type="match status" value="1"/>
</dbReference>
<evidence type="ECO:0000259" key="8">
    <source>
        <dbReference type="PROSITE" id="PS51857"/>
    </source>
</evidence>
<keyword evidence="5" id="KW-0010">Activator</keyword>
<dbReference type="PIRSF" id="PIRSF002599">
    <property type="entry name" value="Cold_shock_A"/>
    <property type="match status" value="1"/>
</dbReference>
<dbReference type="FunFam" id="2.40.50.140:FF:000006">
    <property type="entry name" value="Cold shock protein CspC"/>
    <property type="match status" value="1"/>
</dbReference>
<evidence type="ECO:0000313" key="10">
    <source>
        <dbReference type="Proteomes" id="UP000640485"/>
    </source>
</evidence>
<evidence type="ECO:0000256" key="7">
    <source>
        <dbReference type="RuleBase" id="RU000408"/>
    </source>
</evidence>
<dbReference type="InterPro" id="IPR002059">
    <property type="entry name" value="CSP_DNA-bd"/>
</dbReference>
<keyword evidence="4" id="KW-0238">DNA-binding</keyword>
<dbReference type="InterPro" id="IPR012340">
    <property type="entry name" value="NA-bd_OB-fold"/>
</dbReference>
<dbReference type="AlphaFoldDB" id="A0A934SDE9"/>
<comment type="subcellular location">
    <subcellularLocation>
        <location evidence="1 7">Cytoplasm</location>
    </subcellularLocation>
</comment>
<dbReference type="PANTHER" id="PTHR46565">
    <property type="entry name" value="COLD SHOCK DOMAIN PROTEIN 2"/>
    <property type="match status" value="1"/>
</dbReference>
<dbReference type="CDD" id="cd04458">
    <property type="entry name" value="CSP_CDS"/>
    <property type="match status" value="1"/>
</dbReference>
<organism evidence="9 10">
    <name type="scientific">Paracoccus caeni</name>
    <dbReference type="NCBI Taxonomy" id="657651"/>
    <lineage>
        <taxon>Bacteria</taxon>
        <taxon>Pseudomonadati</taxon>
        <taxon>Pseudomonadota</taxon>
        <taxon>Alphaproteobacteria</taxon>
        <taxon>Rhodobacterales</taxon>
        <taxon>Paracoccaceae</taxon>
        <taxon>Paracoccus</taxon>
    </lineage>
</organism>
<dbReference type="SUPFAM" id="SSF50249">
    <property type="entry name" value="Nucleic acid-binding proteins"/>
    <property type="match status" value="1"/>
</dbReference>
<evidence type="ECO:0000313" key="9">
    <source>
        <dbReference type="EMBL" id="MBK4215304.1"/>
    </source>
</evidence>
<evidence type="ECO:0000256" key="2">
    <source>
        <dbReference type="ARBA" id="ARBA00022490"/>
    </source>
</evidence>
<accession>A0A934SDE9</accession>
<dbReference type="PROSITE" id="PS00352">
    <property type="entry name" value="CSD_1"/>
    <property type="match status" value="1"/>
</dbReference>
<dbReference type="PANTHER" id="PTHR46565:SF20">
    <property type="entry name" value="COLD SHOCK DOMAIN-CONTAINING PROTEIN 4"/>
    <property type="match status" value="1"/>
</dbReference>
<comment type="caution">
    <text evidence="9">The sequence shown here is derived from an EMBL/GenBank/DDBJ whole genome shotgun (WGS) entry which is preliminary data.</text>
</comment>
<sequence>MATGTVKWFNATKGYGFIAPDEGGKDVFVHISAVERAGLTGLKDNQKIEYELQAGRDGRASASDLKLL</sequence>
<proteinExistence type="predicted"/>
<keyword evidence="10" id="KW-1185">Reference proteome</keyword>
<evidence type="ECO:0000256" key="4">
    <source>
        <dbReference type="ARBA" id="ARBA00023125"/>
    </source>
</evidence>
<evidence type="ECO:0000256" key="1">
    <source>
        <dbReference type="ARBA" id="ARBA00004496"/>
    </source>
</evidence>
<feature type="domain" description="CSD" evidence="8">
    <location>
        <begin position="1"/>
        <end position="67"/>
    </location>
</feature>
<keyword evidence="3" id="KW-0805">Transcription regulation</keyword>
<dbReference type="RefSeq" id="WP_200684230.1">
    <property type="nucleotide sequence ID" value="NZ_JAEPRQ010000001.1"/>
</dbReference>
<dbReference type="PRINTS" id="PR00050">
    <property type="entry name" value="COLDSHOCK"/>
</dbReference>